<dbReference type="AlphaFoldDB" id="A0A9Q0HFV4"/>
<feature type="compositionally biased region" description="Polar residues" evidence="1">
    <location>
        <begin position="66"/>
        <end position="76"/>
    </location>
</feature>
<reference evidence="2" key="1">
    <citation type="journal article" date="2023" name="Plant J.">
        <title>The genome of the king protea, Protea cynaroides.</title>
        <authorList>
            <person name="Chang J."/>
            <person name="Duong T.A."/>
            <person name="Schoeman C."/>
            <person name="Ma X."/>
            <person name="Roodt D."/>
            <person name="Barker N."/>
            <person name="Li Z."/>
            <person name="Van de Peer Y."/>
            <person name="Mizrachi E."/>
        </authorList>
    </citation>
    <scope>NUCLEOTIDE SEQUENCE</scope>
    <source>
        <tissue evidence="2">Young leaves</tissue>
    </source>
</reference>
<organism evidence="2 3">
    <name type="scientific">Protea cynaroides</name>
    <dbReference type="NCBI Taxonomy" id="273540"/>
    <lineage>
        <taxon>Eukaryota</taxon>
        <taxon>Viridiplantae</taxon>
        <taxon>Streptophyta</taxon>
        <taxon>Embryophyta</taxon>
        <taxon>Tracheophyta</taxon>
        <taxon>Spermatophyta</taxon>
        <taxon>Magnoliopsida</taxon>
        <taxon>Proteales</taxon>
        <taxon>Proteaceae</taxon>
        <taxon>Protea</taxon>
    </lineage>
</organism>
<sequence length="145" mass="16168">MLIIQQGGIGTIYIYDYNFLVFGYDGNTCFDVQIFGKSACERDYVFETKTNQESPFSNGAKECDQSSETPIDSVQKASKDDPDQCIPTFKPNGLKQTKREVIELKSEPLSRTTSSSSRRPATEEEKAKGASKDDQGMNVKNTRIS</sequence>
<keyword evidence="3" id="KW-1185">Reference proteome</keyword>
<dbReference type="EMBL" id="JAMYWD010000008">
    <property type="protein sequence ID" value="KAJ4963282.1"/>
    <property type="molecule type" value="Genomic_DNA"/>
</dbReference>
<accession>A0A9Q0HFV4</accession>
<feature type="compositionally biased region" description="Low complexity" evidence="1">
    <location>
        <begin position="110"/>
        <end position="119"/>
    </location>
</feature>
<evidence type="ECO:0000313" key="2">
    <source>
        <dbReference type="EMBL" id="KAJ4963282.1"/>
    </source>
</evidence>
<gene>
    <name evidence="2" type="ORF">NE237_023221</name>
</gene>
<feature type="compositionally biased region" description="Basic and acidic residues" evidence="1">
    <location>
        <begin position="97"/>
        <end position="108"/>
    </location>
</feature>
<name>A0A9Q0HFV4_9MAGN</name>
<protein>
    <submittedName>
        <fullName evidence="2">Uncharacterized protein</fullName>
    </submittedName>
</protein>
<evidence type="ECO:0000313" key="3">
    <source>
        <dbReference type="Proteomes" id="UP001141806"/>
    </source>
</evidence>
<feature type="compositionally biased region" description="Basic and acidic residues" evidence="1">
    <location>
        <begin position="120"/>
        <end position="135"/>
    </location>
</feature>
<evidence type="ECO:0000256" key="1">
    <source>
        <dbReference type="SAM" id="MobiDB-lite"/>
    </source>
</evidence>
<comment type="caution">
    <text evidence="2">The sequence shown here is derived from an EMBL/GenBank/DDBJ whole genome shotgun (WGS) entry which is preliminary data.</text>
</comment>
<proteinExistence type="predicted"/>
<feature type="region of interest" description="Disordered" evidence="1">
    <location>
        <begin position="51"/>
        <end position="145"/>
    </location>
</feature>
<dbReference type="Proteomes" id="UP001141806">
    <property type="component" value="Unassembled WGS sequence"/>
</dbReference>
<dbReference type="OrthoDB" id="1666376at2759"/>